<reference evidence="4 5" key="1">
    <citation type="journal article" date="2019" name="Int. J. Syst. Evol. Microbiol.">
        <title>The Global Catalogue of Microorganisms (GCM) 10K type strain sequencing project: providing services to taxonomists for standard genome sequencing and annotation.</title>
        <authorList>
            <consortium name="The Broad Institute Genomics Platform"/>
            <consortium name="The Broad Institute Genome Sequencing Center for Infectious Disease"/>
            <person name="Wu L."/>
            <person name="Ma J."/>
        </authorList>
    </citation>
    <scope>NUCLEOTIDE SEQUENCE [LARGE SCALE GENOMIC DNA]</scope>
    <source>
        <strain evidence="4 5">JCM 14942</strain>
    </source>
</reference>
<dbReference type="InterPro" id="IPR032109">
    <property type="entry name" value="Big_3_5"/>
</dbReference>
<dbReference type="PROSITE" id="PS50231">
    <property type="entry name" value="RICIN_B_LECTIN"/>
    <property type="match status" value="1"/>
</dbReference>
<protein>
    <recommendedName>
        <fullName evidence="3">Bacterial Ig-like domain-containing protein</fullName>
    </recommendedName>
</protein>
<sequence>MSPRSRVAWWLAPVATLGLLVPLLAAAPAAYAEDGATDNCVPGNVLECLQFSSGYADDADPDEDPVNNRPTDDSPSWDIEMATAAPSNSGQPWQGTFRVVQHSTVDGAGGEQCLQAHPVLTDPITLSKAVTLEDCSAIANQRWYVEPVGREGEEIDTTPGAWDPWALYQNPTRAEGWRTKFYLRSAGGGDVADLCYGAEADGLYILGQTGRGGRLFECGQNPSDIGMITGPNSRMDKENAEWNLFSYGGTHPRYRTESERRRIADAFFSAALVHALAVCATPNGRSTCAGKLYDESGGSVSDWSRIDNLQLNQQVTPTTITNGCAAGPDQPIGGDDGDDDGSGTPDPPASARVIYNGGDAPMTTTLGSSGTNEFSASETHSLSVEVSAGYSAFITEGEVTVTTSHEWGKTWTRSHTFSQDVTWTVPPHRYARATVSTAALRVRAAWRFHTQTGGFNPWQTDAFSVLNVPYSSDPTAGEPDTLMSVYNSWDWKACSAAAPSVLDPGRRPEITNTTAPGIAPTIGDVLSVKADDPDDPDGSWWDTRGSSEPVAFRYQWYRQRGAQPAETIDNARGSTYLVTDDDITDPEVMDRFGPYHIFVGVTDVANQYRFDSREYLSLTTSAVTEERARIGDTQVQLSILNQDVDAGTDTIVDISASAAGSVGPPSGTVTIRDNDAEIGVPVELGPDGTVRTRLRLPRGTHALEAVYGGDGTLSGGVSNVARTTISGSPSKTTLELVEGTTAVGATSHARVRVAPTGSADVPPGGQVQLRADGNTLGAPITLGADGTAEVVLPAPTDGGQRQITAGYLGDQVFDPSTSEPATQKVATIATKVGLEGDVLITHRKGRIKWVATVAAPSGTPQGSVQFRVDGLAHGAPIAIDGSGRAWLKMTGLALGRHRVTAQYAPTSSVHGGALSDTINVEVRRHGAKTKAKANHTTIKKGRRLVVTGTVKGTKGAPPVAGRKVQLLVNGVVVAKVKVARNGSYRLTAKRQRLLPGDNVVQVRYVGSRPRSIAPDLSKRIQVRRT</sequence>
<organism evidence="4 5">
    <name type="scientific">Nocardioides humi</name>
    <dbReference type="NCBI Taxonomy" id="449461"/>
    <lineage>
        <taxon>Bacteria</taxon>
        <taxon>Bacillati</taxon>
        <taxon>Actinomycetota</taxon>
        <taxon>Actinomycetes</taxon>
        <taxon>Propionibacteriales</taxon>
        <taxon>Nocardioidaceae</taxon>
        <taxon>Nocardioides</taxon>
    </lineage>
</organism>
<feature type="domain" description="Bacterial Ig-like" evidence="3">
    <location>
        <begin position="847"/>
        <end position="922"/>
    </location>
</feature>
<feature type="region of interest" description="Disordered" evidence="1">
    <location>
        <begin position="54"/>
        <end position="76"/>
    </location>
</feature>
<dbReference type="RefSeq" id="WP_141005374.1">
    <property type="nucleotide sequence ID" value="NZ_BAAAOR010000014.1"/>
</dbReference>
<keyword evidence="5" id="KW-1185">Reference proteome</keyword>
<feature type="domain" description="Bacterial Ig-like" evidence="3">
    <location>
        <begin position="739"/>
        <end position="826"/>
    </location>
</feature>
<dbReference type="Gene3D" id="2.170.15.10">
    <property type="entry name" value="Proaerolysin, chain A, domain 3"/>
    <property type="match status" value="1"/>
</dbReference>
<proteinExistence type="predicted"/>
<dbReference type="Gene3D" id="2.60.40.10">
    <property type="entry name" value="Immunoglobulins"/>
    <property type="match status" value="3"/>
</dbReference>
<evidence type="ECO:0000313" key="4">
    <source>
        <dbReference type="EMBL" id="GAA1514210.1"/>
    </source>
</evidence>
<feature type="region of interest" description="Disordered" evidence="1">
    <location>
        <begin position="319"/>
        <end position="352"/>
    </location>
</feature>
<feature type="signal peptide" evidence="2">
    <location>
        <begin position="1"/>
        <end position="32"/>
    </location>
</feature>
<feature type="domain" description="Bacterial Ig-like" evidence="3">
    <location>
        <begin position="648"/>
        <end position="725"/>
    </location>
</feature>
<evidence type="ECO:0000256" key="2">
    <source>
        <dbReference type="SAM" id="SignalP"/>
    </source>
</evidence>
<dbReference type="EMBL" id="BAAAOR010000014">
    <property type="protein sequence ID" value="GAA1514210.1"/>
    <property type="molecule type" value="Genomic_DNA"/>
</dbReference>
<gene>
    <name evidence="4" type="ORF">GCM10009788_18230</name>
</gene>
<evidence type="ECO:0000313" key="5">
    <source>
        <dbReference type="Proteomes" id="UP001500842"/>
    </source>
</evidence>
<evidence type="ECO:0000256" key="1">
    <source>
        <dbReference type="SAM" id="MobiDB-lite"/>
    </source>
</evidence>
<dbReference type="Pfam" id="PF16640">
    <property type="entry name" value="Big_3_5"/>
    <property type="match status" value="3"/>
</dbReference>
<comment type="caution">
    <text evidence="4">The sequence shown here is derived from an EMBL/GenBank/DDBJ whole genome shotgun (WGS) entry which is preliminary data.</text>
</comment>
<feature type="chain" id="PRO_5047475435" description="Bacterial Ig-like domain-containing protein" evidence="2">
    <location>
        <begin position="33"/>
        <end position="1025"/>
    </location>
</feature>
<dbReference type="InterPro" id="IPR013783">
    <property type="entry name" value="Ig-like_fold"/>
</dbReference>
<evidence type="ECO:0000259" key="3">
    <source>
        <dbReference type="Pfam" id="PF16640"/>
    </source>
</evidence>
<dbReference type="SUPFAM" id="SSF56973">
    <property type="entry name" value="Aerolisin/ETX pore-forming domain"/>
    <property type="match status" value="1"/>
</dbReference>
<name>A0ABN2AC04_9ACTN</name>
<accession>A0ABN2AC04</accession>
<keyword evidence="2" id="KW-0732">Signal</keyword>
<dbReference type="Proteomes" id="UP001500842">
    <property type="component" value="Unassembled WGS sequence"/>
</dbReference>
<dbReference type="Gene3D" id="2.60.40.2700">
    <property type="match status" value="1"/>
</dbReference>